<organism evidence="9 10">
    <name type="scientific">Paraburkholderia humisilvae</name>
    <dbReference type="NCBI Taxonomy" id="627669"/>
    <lineage>
        <taxon>Bacteria</taxon>
        <taxon>Pseudomonadati</taxon>
        <taxon>Pseudomonadota</taxon>
        <taxon>Betaproteobacteria</taxon>
        <taxon>Burkholderiales</taxon>
        <taxon>Burkholderiaceae</taxon>
        <taxon>Paraburkholderia</taxon>
    </lineage>
</organism>
<dbReference type="Proteomes" id="UP000494363">
    <property type="component" value="Unassembled WGS sequence"/>
</dbReference>
<dbReference type="GO" id="GO:0015628">
    <property type="term" value="P:protein secretion by the type II secretion system"/>
    <property type="evidence" value="ECO:0007669"/>
    <property type="project" value="TreeGrafter"/>
</dbReference>
<sequence length="221" mass="24504">MKRIDSPSRTGTRAAGFTLIEMLVAIALLAVIAVLAWRGLDATVRGRDDVTSNLAETRLLGRYFSQLQFDMLNLVTADEVFGPPLRIRRDELVLIRHLNGGNGLTQVQVVRYWLKDHQLMRSASQPLSSLSQLADALHHMDNFASVVVSDRARAMSLAVWVPPVGWTSDQKMIDECYARFLAQHGIRTELAAGMPVPRGIRFGLSMGTPPIDFVRTIPIGQ</sequence>
<reference evidence="9 10" key="1">
    <citation type="submission" date="2020-04" db="EMBL/GenBank/DDBJ databases">
        <authorList>
            <person name="De Canck E."/>
        </authorList>
    </citation>
    <scope>NUCLEOTIDE SEQUENCE [LARGE SCALE GENOMIC DNA]</scope>
    <source>
        <strain evidence="9 10">LMG 29542</strain>
    </source>
</reference>
<dbReference type="PANTHER" id="PTHR39583">
    <property type="entry name" value="TYPE II SECRETION SYSTEM PROTEIN J-RELATED"/>
    <property type="match status" value="1"/>
</dbReference>
<keyword evidence="10" id="KW-1185">Reference proteome</keyword>
<name>A0A6J5F0S4_9BURK</name>
<evidence type="ECO:0000313" key="9">
    <source>
        <dbReference type="EMBL" id="CAB3772439.1"/>
    </source>
</evidence>
<evidence type="ECO:0000256" key="4">
    <source>
        <dbReference type="ARBA" id="ARBA00022519"/>
    </source>
</evidence>
<dbReference type="NCBIfam" id="TIGR02532">
    <property type="entry name" value="IV_pilin_GFxxxE"/>
    <property type="match status" value="1"/>
</dbReference>
<dbReference type="InterPro" id="IPR045584">
    <property type="entry name" value="Pilin-like"/>
</dbReference>
<dbReference type="AlphaFoldDB" id="A0A6J5F0S4"/>
<dbReference type="InterPro" id="IPR051621">
    <property type="entry name" value="T2SS_protein_J"/>
</dbReference>
<dbReference type="EMBL" id="CADIKH010000059">
    <property type="protein sequence ID" value="CAB3772439.1"/>
    <property type="molecule type" value="Genomic_DNA"/>
</dbReference>
<keyword evidence="7 8" id="KW-0472">Membrane</keyword>
<dbReference type="PROSITE" id="PS00409">
    <property type="entry name" value="PROKAR_NTER_METHYL"/>
    <property type="match status" value="1"/>
</dbReference>
<dbReference type="Pfam" id="PF07963">
    <property type="entry name" value="N_methyl"/>
    <property type="match status" value="1"/>
</dbReference>
<proteinExistence type="predicted"/>
<dbReference type="GO" id="GO:0005886">
    <property type="term" value="C:plasma membrane"/>
    <property type="evidence" value="ECO:0007669"/>
    <property type="project" value="UniProtKB-SubCell"/>
</dbReference>
<evidence type="ECO:0008006" key="11">
    <source>
        <dbReference type="Google" id="ProtNLM"/>
    </source>
</evidence>
<dbReference type="RefSeq" id="WP_175232245.1">
    <property type="nucleotide sequence ID" value="NZ_CADIKH010000059.1"/>
</dbReference>
<dbReference type="SUPFAM" id="SSF54523">
    <property type="entry name" value="Pili subunits"/>
    <property type="match status" value="1"/>
</dbReference>
<evidence type="ECO:0000313" key="10">
    <source>
        <dbReference type="Proteomes" id="UP000494363"/>
    </source>
</evidence>
<protein>
    <recommendedName>
        <fullName evidence="11">Type II secretion system protein J</fullName>
    </recommendedName>
</protein>
<evidence type="ECO:0000256" key="1">
    <source>
        <dbReference type="ARBA" id="ARBA00004377"/>
    </source>
</evidence>
<keyword evidence="6 8" id="KW-1133">Transmembrane helix</keyword>
<feature type="transmembrane region" description="Helical" evidence="8">
    <location>
        <begin position="15"/>
        <end position="37"/>
    </location>
</feature>
<dbReference type="PANTHER" id="PTHR39583:SF2">
    <property type="entry name" value="TYPE II SECRETION SYSTEM PROTEIN J"/>
    <property type="match status" value="1"/>
</dbReference>
<keyword evidence="2" id="KW-1003">Cell membrane</keyword>
<evidence type="ECO:0000256" key="5">
    <source>
        <dbReference type="ARBA" id="ARBA00022692"/>
    </source>
</evidence>
<comment type="subcellular location">
    <subcellularLocation>
        <location evidence="1">Cell inner membrane</location>
        <topology evidence="1">Single-pass membrane protein</topology>
    </subcellularLocation>
</comment>
<gene>
    <name evidence="9" type="ORF">LMG29542_06864</name>
</gene>
<evidence type="ECO:0000256" key="3">
    <source>
        <dbReference type="ARBA" id="ARBA00022481"/>
    </source>
</evidence>
<keyword evidence="5 8" id="KW-0812">Transmembrane</keyword>
<keyword evidence="3" id="KW-0488">Methylation</keyword>
<evidence type="ECO:0000256" key="7">
    <source>
        <dbReference type="ARBA" id="ARBA00023136"/>
    </source>
</evidence>
<dbReference type="InterPro" id="IPR012902">
    <property type="entry name" value="N_methyl_site"/>
</dbReference>
<evidence type="ECO:0000256" key="2">
    <source>
        <dbReference type="ARBA" id="ARBA00022475"/>
    </source>
</evidence>
<accession>A0A6J5F0S4</accession>
<evidence type="ECO:0000256" key="8">
    <source>
        <dbReference type="SAM" id="Phobius"/>
    </source>
</evidence>
<keyword evidence="4" id="KW-0997">Cell inner membrane</keyword>
<evidence type="ECO:0000256" key="6">
    <source>
        <dbReference type="ARBA" id="ARBA00022989"/>
    </source>
</evidence>